<proteinExistence type="predicted"/>
<reference evidence="4" key="1">
    <citation type="journal article" date="2020" name="Nature">
        <title>Giant virus diversity and host interactions through global metagenomics.</title>
        <authorList>
            <person name="Schulz F."/>
            <person name="Roux S."/>
            <person name="Paez-Espino D."/>
            <person name="Jungbluth S."/>
            <person name="Walsh D.A."/>
            <person name="Denef V.J."/>
            <person name="McMahon K.D."/>
            <person name="Konstantinidis K.T."/>
            <person name="Eloe-Fadrosh E.A."/>
            <person name="Kyrpides N.C."/>
            <person name="Woyke T."/>
        </authorList>
    </citation>
    <scope>NUCLEOTIDE SEQUENCE</scope>
    <source>
        <strain evidence="4">GVMAG-M-3300017989-17</strain>
    </source>
</reference>
<protein>
    <recommendedName>
        <fullName evidence="1">site-specific DNA-methyltransferase (adenine-specific)</fullName>
        <ecNumber evidence="1">2.1.1.72</ecNumber>
    </recommendedName>
</protein>
<dbReference type="InterPro" id="IPR023095">
    <property type="entry name" value="Ade_MeTrfase_dom_2"/>
</dbReference>
<dbReference type="EMBL" id="MN739203">
    <property type="protein sequence ID" value="QHS93373.1"/>
    <property type="molecule type" value="Genomic_DNA"/>
</dbReference>
<dbReference type="Gene3D" id="3.40.50.150">
    <property type="entry name" value="Vaccinia Virus protein VP39"/>
    <property type="match status" value="1"/>
</dbReference>
<feature type="compositionally biased region" description="Basic residues" evidence="3">
    <location>
        <begin position="63"/>
        <end position="74"/>
    </location>
</feature>
<evidence type="ECO:0000256" key="3">
    <source>
        <dbReference type="SAM" id="MobiDB-lite"/>
    </source>
</evidence>
<dbReference type="AlphaFoldDB" id="A0A6C0BQ40"/>
<sequence length="291" mass="33803">MVRYQGGKHRIGRDIAAVIKKIEKGMGLENTPYYEPMVGAGGIFKWMANDDEASSSSRSDSRSRRRRNRRRRPRFASDANRDLISMWNALKKGWQPMENVSEAEWNRLKHSKGPTPERGFCGPFLSFGGQTWSGYANKYDDKTNYAKQAAKSINSFRDRMKDATYWGGSYLDIPHEPRGMIIVADPPYAQSKVAKPNKDFAQFDHDTFWRTMERWGKHNLVFVCEEVAPDNGNWVVVWQKPYRRGAANQRKNTRQYTERGEKAPVKMSVEKLFLYKTPPKRSVFDRPKFPF</sequence>
<dbReference type="InterPro" id="IPR029063">
    <property type="entry name" value="SAM-dependent_MTases_sf"/>
</dbReference>
<name>A0A6C0BQ40_9ZZZZ</name>
<evidence type="ECO:0000256" key="2">
    <source>
        <dbReference type="ARBA" id="ARBA00047942"/>
    </source>
</evidence>
<comment type="catalytic activity">
    <reaction evidence="2">
        <text>a 2'-deoxyadenosine in DNA + S-adenosyl-L-methionine = an N(6)-methyl-2'-deoxyadenosine in DNA + S-adenosyl-L-homocysteine + H(+)</text>
        <dbReference type="Rhea" id="RHEA:15197"/>
        <dbReference type="Rhea" id="RHEA-COMP:12418"/>
        <dbReference type="Rhea" id="RHEA-COMP:12419"/>
        <dbReference type="ChEBI" id="CHEBI:15378"/>
        <dbReference type="ChEBI" id="CHEBI:57856"/>
        <dbReference type="ChEBI" id="CHEBI:59789"/>
        <dbReference type="ChEBI" id="CHEBI:90615"/>
        <dbReference type="ChEBI" id="CHEBI:90616"/>
        <dbReference type="EC" id="2.1.1.72"/>
    </reaction>
</comment>
<feature type="region of interest" description="Disordered" evidence="3">
    <location>
        <begin position="51"/>
        <end position="75"/>
    </location>
</feature>
<dbReference type="SUPFAM" id="SSF53335">
    <property type="entry name" value="S-adenosyl-L-methionine-dependent methyltransferases"/>
    <property type="match status" value="1"/>
</dbReference>
<organism evidence="4">
    <name type="scientific">viral metagenome</name>
    <dbReference type="NCBI Taxonomy" id="1070528"/>
    <lineage>
        <taxon>unclassified sequences</taxon>
        <taxon>metagenomes</taxon>
        <taxon>organismal metagenomes</taxon>
    </lineage>
</organism>
<dbReference type="EC" id="2.1.1.72" evidence="1"/>
<evidence type="ECO:0000256" key="1">
    <source>
        <dbReference type="ARBA" id="ARBA00011900"/>
    </source>
</evidence>
<evidence type="ECO:0000313" key="4">
    <source>
        <dbReference type="EMBL" id="QHS93373.1"/>
    </source>
</evidence>
<accession>A0A6C0BQ40</accession>
<dbReference type="Gene3D" id="1.10.1020.10">
    <property type="entry name" value="Adenine-specific Methyltransferase, Domain 2"/>
    <property type="match status" value="1"/>
</dbReference>
<dbReference type="GO" id="GO:0009007">
    <property type="term" value="F:site-specific DNA-methyltransferase (adenine-specific) activity"/>
    <property type="evidence" value="ECO:0007669"/>
    <property type="project" value="InterPro"/>
</dbReference>